<protein>
    <recommendedName>
        <fullName evidence="4">Potassium transporter Trk</fullName>
    </recommendedName>
</protein>
<dbReference type="EMBL" id="BRZC01000001">
    <property type="protein sequence ID" value="GLC83461.1"/>
    <property type="molecule type" value="Genomic_DNA"/>
</dbReference>
<name>A0ABQ5NDH1_9MICO</name>
<keyword evidence="1" id="KW-0812">Transmembrane</keyword>
<keyword evidence="1" id="KW-0472">Membrane</keyword>
<comment type="caution">
    <text evidence="2">The sequence shown here is derived from an EMBL/GenBank/DDBJ whole genome shotgun (WGS) entry which is preliminary data.</text>
</comment>
<evidence type="ECO:0000256" key="1">
    <source>
        <dbReference type="SAM" id="Phobius"/>
    </source>
</evidence>
<feature type="transmembrane region" description="Helical" evidence="1">
    <location>
        <begin position="20"/>
        <end position="40"/>
    </location>
</feature>
<dbReference type="RefSeq" id="WP_285629810.1">
    <property type="nucleotide sequence ID" value="NZ_BAAAUK010000001.1"/>
</dbReference>
<evidence type="ECO:0000313" key="2">
    <source>
        <dbReference type="EMBL" id="GLC83461.1"/>
    </source>
</evidence>
<proteinExistence type="predicted"/>
<feature type="transmembrane region" description="Helical" evidence="1">
    <location>
        <begin position="60"/>
        <end position="82"/>
    </location>
</feature>
<evidence type="ECO:0008006" key="4">
    <source>
        <dbReference type="Google" id="ProtNLM"/>
    </source>
</evidence>
<organism evidence="2 3">
    <name type="scientific">Microbacterium arabinogalactanolyticum</name>
    <dbReference type="NCBI Taxonomy" id="69365"/>
    <lineage>
        <taxon>Bacteria</taxon>
        <taxon>Bacillati</taxon>
        <taxon>Actinomycetota</taxon>
        <taxon>Actinomycetes</taxon>
        <taxon>Micrococcales</taxon>
        <taxon>Microbacteriaceae</taxon>
        <taxon>Microbacterium</taxon>
    </lineage>
</organism>
<dbReference type="Proteomes" id="UP001165068">
    <property type="component" value="Unassembled WGS sequence"/>
</dbReference>
<sequence>MSQSAEHQTTEARIRPVPRFGVFLGLGAVLGVILAGILTAVGSYEKSEVLDIVYPPGQVFGFALLWTVPIGIAIGGLVALILERMARKHERIVRVEHERITDSED</sequence>
<keyword evidence="3" id="KW-1185">Reference proteome</keyword>
<reference evidence="2" key="1">
    <citation type="submission" date="2022-08" db="EMBL/GenBank/DDBJ databases">
        <title>Draft genome sequence of Microbacterium arabinogalactanolyticum JCM 9171.</title>
        <authorList>
            <person name="Fujita K."/>
            <person name="Ishiwata A."/>
            <person name="Fushinobu S."/>
        </authorList>
    </citation>
    <scope>NUCLEOTIDE SEQUENCE</scope>
    <source>
        <strain evidence="2">JCM 9171</strain>
    </source>
</reference>
<evidence type="ECO:0000313" key="3">
    <source>
        <dbReference type="Proteomes" id="UP001165068"/>
    </source>
</evidence>
<accession>A0ABQ5NDH1</accession>
<keyword evidence="1" id="KW-1133">Transmembrane helix</keyword>
<gene>
    <name evidence="2" type="ORF">MIAR_00490</name>
</gene>